<keyword evidence="3 4" id="KW-0067">ATP-binding</keyword>
<dbReference type="InterPro" id="IPR041472">
    <property type="entry name" value="BL00235/CARNS1_N"/>
</dbReference>
<dbReference type="Proteomes" id="UP001150062">
    <property type="component" value="Unassembled WGS sequence"/>
</dbReference>
<evidence type="ECO:0000256" key="7">
    <source>
        <dbReference type="SAM" id="Phobius"/>
    </source>
</evidence>
<feature type="compositionally biased region" description="Low complexity" evidence="6">
    <location>
        <begin position="11"/>
        <end position="22"/>
    </location>
</feature>
<keyword evidence="5" id="KW-0175">Coiled coil</keyword>
<dbReference type="Gene3D" id="3.40.50.20">
    <property type="match status" value="1"/>
</dbReference>
<reference evidence="9" key="1">
    <citation type="submission" date="2022-08" db="EMBL/GenBank/DDBJ databases">
        <title>Novel sulfate-reducing endosymbionts in the free-living metamonad Anaeramoeba.</title>
        <authorList>
            <person name="Jerlstrom-Hultqvist J."/>
            <person name="Cepicka I."/>
            <person name="Gallot-Lavallee L."/>
            <person name="Salas-Leiva D."/>
            <person name="Curtis B.A."/>
            <person name="Zahonova K."/>
            <person name="Pipaliya S."/>
            <person name="Dacks J."/>
            <person name="Roger A.J."/>
        </authorList>
    </citation>
    <scope>NUCLEOTIDE SEQUENCE</scope>
    <source>
        <strain evidence="9">Schooner1</strain>
    </source>
</reference>
<keyword evidence="2 4" id="KW-0547">Nucleotide-binding</keyword>
<comment type="caution">
    <text evidence="9">The sequence shown here is derived from an EMBL/GenBank/DDBJ whole genome shotgun (WGS) entry which is preliminary data.</text>
</comment>
<evidence type="ECO:0000259" key="8">
    <source>
        <dbReference type="PROSITE" id="PS50975"/>
    </source>
</evidence>
<keyword evidence="7" id="KW-1133">Transmembrane helix</keyword>
<feature type="region of interest" description="Disordered" evidence="6">
    <location>
        <begin position="1"/>
        <end position="46"/>
    </location>
</feature>
<feature type="compositionally biased region" description="Low complexity" evidence="6">
    <location>
        <begin position="33"/>
        <end position="43"/>
    </location>
</feature>
<evidence type="ECO:0000256" key="6">
    <source>
        <dbReference type="SAM" id="MobiDB-lite"/>
    </source>
</evidence>
<evidence type="ECO:0000256" key="4">
    <source>
        <dbReference type="PROSITE-ProRule" id="PRU00409"/>
    </source>
</evidence>
<dbReference type="SUPFAM" id="SSF56059">
    <property type="entry name" value="Glutathione synthetase ATP-binding domain-like"/>
    <property type="match status" value="1"/>
</dbReference>
<evidence type="ECO:0000313" key="10">
    <source>
        <dbReference type="Proteomes" id="UP001150062"/>
    </source>
</evidence>
<sequence length="873" mass="101229">MPPKKKKSKQQAKNNQTQNKNNNKNKQKKKNKNINNNKNNNKQNNKKNHKCLAITLFFIFFIIGLSFIIFPKLDTTVHSCNVHVPKQVETMKSMFVTFFRYLKNEDYLEFFRLIKYVVTSEVFGRPPFNFGVDPRVENKTLLVIGGSYIPQFLRPAKHLGIKIVLIDEPGRNNEGKTRPWVVEFVSVPDLNLVSVNNRSKILKIAEELDEKYHFDGITTLVEDHGPLMSYLAGKLGLIASPERAARIARDKNLFRAKVMESNVRGPRFYKIQNPLEIDESEIDLAIEKVGGLPAFLKPNYGVGAFAAGRVDTKEELTSKLEEFVGSIDYEDRPIYHYGQDMILESLLQGWEVQLELMLYHGEVIYHSFSSQYSKTREWIVFPVNLTLAQQNEILDNVKKIILDVVGLTHGVVHIEVFYDEEKGPQIVEINNRLSRGFLALRFVHQLLLGPQEVDYFTSVAYLALDIVPHMRQRTPPYVLSVFMHEPSKVGWETYCPCAGFLGTSTEKTLQTGLDWYKENIKPENEYRNKMTSLAYSKKEIKLRMKQIDFTPSPICFIDESLKFLCFNEPFRQTLNYSKKNLKKQTLVTISDATTKNKLKSLYDQFSKITKGENFSYNCYLNTGNNQQLHVNIKVLVYLVGSKYRYQLSLKPTEEKDQTQIYKKSNGLREKEEVSSLAGNLKFSFLTRSSSCSSTKVSQDSLDSKKSSVRKSNHKSLNQLLSLEDNNYEDKFENESSEMKTLSMNVKDLSVVKNLLLRITNLEKIFEDYIATKNDQIIKGLQQQKNIREQEKNRFGQLEKHLKRRLFAIENERTILENLEKENKLLKEKIRKAQPLLYEFMILPIEIQKIYSCKNKKQVKETVLKTKEKTKENL</sequence>
<proteinExistence type="predicted"/>
<feature type="region of interest" description="Disordered" evidence="6">
    <location>
        <begin position="693"/>
        <end position="712"/>
    </location>
</feature>
<evidence type="ECO:0000256" key="5">
    <source>
        <dbReference type="SAM" id="Coils"/>
    </source>
</evidence>
<accession>A0ABQ8YH60</accession>
<feature type="transmembrane region" description="Helical" evidence="7">
    <location>
        <begin position="51"/>
        <end position="70"/>
    </location>
</feature>
<feature type="compositionally biased region" description="Basic residues" evidence="6">
    <location>
        <begin position="1"/>
        <end position="10"/>
    </location>
</feature>
<evidence type="ECO:0000256" key="3">
    <source>
        <dbReference type="ARBA" id="ARBA00022840"/>
    </source>
</evidence>
<dbReference type="PANTHER" id="PTHR43585">
    <property type="entry name" value="FUMIPYRROLE BIOSYNTHESIS PROTEIN C"/>
    <property type="match status" value="1"/>
</dbReference>
<dbReference type="PANTHER" id="PTHR43585:SF2">
    <property type="entry name" value="ATP-GRASP ENZYME FSQD"/>
    <property type="match status" value="1"/>
</dbReference>
<organism evidence="9 10">
    <name type="scientific">Anaeramoeba flamelloides</name>
    <dbReference type="NCBI Taxonomy" id="1746091"/>
    <lineage>
        <taxon>Eukaryota</taxon>
        <taxon>Metamonada</taxon>
        <taxon>Anaeramoebidae</taxon>
        <taxon>Anaeramoeba</taxon>
    </lineage>
</organism>
<evidence type="ECO:0000313" key="9">
    <source>
        <dbReference type="EMBL" id="KAJ6243934.1"/>
    </source>
</evidence>
<feature type="coiled-coil region" evidence="5">
    <location>
        <begin position="780"/>
        <end position="835"/>
    </location>
</feature>
<dbReference type="PROSITE" id="PS50975">
    <property type="entry name" value="ATP_GRASP"/>
    <property type="match status" value="1"/>
</dbReference>
<feature type="compositionally biased region" description="Basic residues" evidence="6">
    <location>
        <begin position="23"/>
        <end position="32"/>
    </location>
</feature>
<dbReference type="InterPro" id="IPR011761">
    <property type="entry name" value="ATP-grasp"/>
</dbReference>
<evidence type="ECO:0000256" key="1">
    <source>
        <dbReference type="ARBA" id="ARBA00022598"/>
    </source>
</evidence>
<protein>
    <submittedName>
        <fullName evidence="9">Fumipyrrole biosynthesis protein c</fullName>
    </submittedName>
</protein>
<evidence type="ECO:0000256" key="2">
    <source>
        <dbReference type="ARBA" id="ARBA00022741"/>
    </source>
</evidence>
<name>A0ABQ8YH60_9EUKA</name>
<dbReference type="Pfam" id="PF18130">
    <property type="entry name" value="ATPgrasp_N"/>
    <property type="match status" value="1"/>
</dbReference>
<keyword evidence="7" id="KW-0472">Membrane</keyword>
<keyword evidence="7" id="KW-0812">Transmembrane</keyword>
<dbReference type="Gene3D" id="3.30.470.20">
    <property type="entry name" value="ATP-grasp fold, B domain"/>
    <property type="match status" value="1"/>
</dbReference>
<dbReference type="InterPro" id="IPR052032">
    <property type="entry name" value="ATP-dep_AA_Ligase"/>
</dbReference>
<feature type="domain" description="ATP-grasp" evidence="8">
    <location>
        <begin position="255"/>
        <end position="461"/>
    </location>
</feature>
<gene>
    <name evidence="9" type="ORF">M0813_21725</name>
</gene>
<dbReference type="Pfam" id="PF13535">
    <property type="entry name" value="ATP-grasp_4"/>
    <property type="match status" value="1"/>
</dbReference>
<keyword evidence="10" id="KW-1185">Reference proteome</keyword>
<dbReference type="EMBL" id="JAOAOG010000167">
    <property type="protein sequence ID" value="KAJ6243934.1"/>
    <property type="molecule type" value="Genomic_DNA"/>
</dbReference>
<keyword evidence="1" id="KW-0436">Ligase</keyword>